<accession>F0WZJ4</accession>
<sequence>MPQVWITKPRPGPWTKALQLKSVNTNAMYWLGASIEQFFAIPFPGRRKSFFIDTSVPTKMLKMSQM</sequence>
<proteinExistence type="predicted"/>
<organism evidence="1">
    <name type="scientific">Albugo laibachii Nc14</name>
    <dbReference type="NCBI Taxonomy" id="890382"/>
    <lineage>
        <taxon>Eukaryota</taxon>
        <taxon>Sar</taxon>
        <taxon>Stramenopiles</taxon>
        <taxon>Oomycota</taxon>
        <taxon>Peronosporomycetes</taxon>
        <taxon>Albuginales</taxon>
        <taxon>Albuginaceae</taxon>
        <taxon>Albugo</taxon>
    </lineage>
</organism>
<reference evidence="1" key="2">
    <citation type="submission" date="2011-02" db="EMBL/GenBank/DDBJ databases">
        <authorList>
            <person name="MacLean D."/>
        </authorList>
    </citation>
    <scope>NUCLEOTIDE SEQUENCE</scope>
</reference>
<protein>
    <submittedName>
        <fullName evidence="1">AlNc14C430G11585 protein</fullName>
    </submittedName>
</protein>
<gene>
    <name evidence="1" type="primary">AlNc14C430G11585</name>
    <name evidence="1" type="ORF">ALNC14_130620</name>
</gene>
<dbReference type="EMBL" id="FR824473">
    <property type="protein sequence ID" value="CCA26918.1"/>
    <property type="molecule type" value="Genomic_DNA"/>
</dbReference>
<evidence type="ECO:0000313" key="1">
    <source>
        <dbReference type="EMBL" id="CCA26918.1"/>
    </source>
</evidence>
<name>F0WZJ4_9STRA</name>
<dbReference type="HOGENOM" id="CLU_2836553_0_0_1"/>
<reference evidence="1" key="1">
    <citation type="journal article" date="2011" name="PLoS Biol.">
        <title>Gene gain and loss during evolution of obligate parasitism in the white rust pathogen of Arabidopsis thaliana.</title>
        <authorList>
            <person name="Kemen E."/>
            <person name="Gardiner A."/>
            <person name="Schultz-Larsen T."/>
            <person name="Kemen A.C."/>
            <person name="Balmuth A.L."/>
            <person name="Robert-Seilaniantz A."/>
            <person name="Bailey K."/>
            <person name="Holub E."/>
            <person name="Studholme D.J."/>
            <person name="Maclean D."/>
            <person name="Jones J.D."/>
        </authorList>
    </citation>
    <scope>NUCLEOTIDE SEQUENCE</scope>
</reference>
<dbReference type="AlphaFoldDB" id="F0WZJ4"/>